<name>A0A3N1GUL4_9ACTN</name>
<proteinExistence type="predicted"/>
<evidence type="ECO:0000313" key="2">
    <source>
        <dbReference type="Proteomes" id="UP000271683"/>
    </source>
</evidence>
<evidence type="ECO:0008006" key="3">
    <source>
        <dbReference type="Google" id="ProtNLM"/>
    </source>
</evidence>
<dbReference type="Proteomes" id="UP000271683">
    <property type="component" value="Unassembled WGS sequence"/>
</dbReference>
<reference evidence="1 2" key="1">
    <citation type="submission" date="2018-11" db="EMBL/GenBank/DDBJ databases">
        <title>Sequencing the genomes of 1000 actinobacteria strains.</title>
        <authorList>
            <person name="Klenk H.-P."/>
        </authorList>
    </citation>
    <scope>NUCLEOTIDE SEQUENCE [LARGE SCALE GENOMIC DNA]</scope>
    <source>
        <strain evidence="1 2">DSM 43634</strain>
    </source>
</reference>
<dbReference type="AlphaFoldDB" id="A0A3N1GUL4"/>
<organism evidence="1 2">
    <name type="scientific">Couchioplanes caeruleus</name>
    <dbReference type="NCBI Taxonomy" id="56438"/>
    <lineage>
        <taxon>Bacteria</taxon>
        <taxon>Bacillati</taxon>
        <taxon>Actinomycetota</taxon>
        <taxon>Actinomycetes</taxon>
        <taxon>Micromonosporales</taxon>
        <taxon>Micromonosporaceae</taxon>
        <taxon>Couchioplanes</taxon>
    </lineage>
</organism>
<protein>
    <recommendedName>
        <fullName evidence="3">Secreted protein</fullName>
    </recommendedName>
</protein>
<accession>A0A3N1GUL4</accession>
<gene>
    <name evidence="1" type="ORF">EDD30_6977</name>
</gene>
<sequence>MAAGGGCRAWAYQNPSVVLHPCISMGGTTAYADVYVDAMRSDCIGTRLQVWERNGSWNQARVDYSRDCSLGHKGPVTYQMTGGRYYWTQVCVQLHTGNSNCSTSPEVWR</sequence>
<evidence type="ECO:0000313" key="1">
    <source>
        <dbReference type="EMBL" id="ROP33917.1"/>
    </source>
</evidence>
<dbReference type="EMBL" id="RJKL01000001">
    <property type="protein sequence ID" value="ROP33917.1"/>
    <property type="molecule type" value="Genomic_DNA"/>
</dbReference>
<comment type="caution">
    <text evidence="1">The sequence shown here is derived from an EMBL/GenBank/DDBJ whole genome shotgun (WGS) entry which is preliminary data.</text>
</comment>